<protein>
    <submittedName>
        <fullName evidence="1">Uncharacterized protein</fullName>
    </submittedName>
</protein>
<comment type="caution">
    <text evidence="1">The sequence shown here is derived from an EMBL/GenBank/DDBJ whole genome shotgun (WGS) entry which is preliminary data.</text>
</comment>
<dbReference type="AlphaFoldDB" id="A0AA38FUE4"/>
<feature type="non-terminal residue" evidence="1">
    <location>
        <position position="106"/>
    </location>
</feature>
<feature type="non-terminal residue" evidence="1">
    <location>
        <position position="1"/>
    </location>
</feature>
<sequence length="106" mass="12392">LEFEGVDQREIRRAELAHLEELKNSTMINLEQHQQATKKWFDRKARPQDFKVGDLILKWDVDRAKPRSHSNFDALWSGPYIIKSCKEANSFELSHPDGSMLQILVN</sequence>
<proteinExistence type="predicted"/>
<accession>A0AA38FUE4</accession>
<dbReference type="Proteomes" id="UP000824469">
    <property type="component" value="Unassembled WGS sequence"/>
</dbReference>
<keyword evidence="2" id="KW-1185">Reference proteome</keyword>
<dbReference type="EMBL" id="JAHRHJ020000007">
    <property type="protein sequence ID" value="KAH9308848.1"/>
    <property type="molecule type" value="Genomic_DNA"/>
</dbReference>
<evidence type="ECO:0000313" key="2">
    <source>
        <dbReference type="Proteomes" id="UP000824469"/>
    </source>
</evidence>
<name>A0AA38FUE4_TAXCH</name>
<organism evidence="1 2">
    <name type="scientific">Taxus chinensis</name>
    <name type="common">Chinese yew</name>
    <name type="synonym">Taxus wallichiana var. chinensis</name>
    <dbReference type="NCBI Taxonomy" id="29808"/>
    <lineage>
        <taxon>Eukaryota</taxon>
        <taxon>Viridiplantae</taxon>
        <taxon>Streptophyta</taxon>
        <taxon>Embryophyta</taxon>
        <taxon>Tracheophyta</taxon>
        <taxon>Spermatophyta</taxon>
        <taxon>Pinopsida</taxon>
        <taxon>Pinidae</taxon>
        <taxon>Conifers II</taxon>
        <taxon>Cupressales</taxon>
        <taxon>Taxaceae</taxon>
        <taxon>Taxus</taxon>
    </lineage>
</organism>
<gene>
    <name evidence="1" type="ORF">KI387_036759</name>
</gene>
<reference evidence="1 2" key="1">
    <citation type="journal article" date="2021" name="Nat. Plants">
        <title>The Taxus genome provides insights into paclitaxel biosynthesis.</title>
        <authorList>
            <person name="Xiong X."/>
            <person name="Gou J."/>
            <person name="Liao Q."/>
            <person name="Li Y."/>
            <person name="Zhou Q."/>
            <person name="Bi G."/>
            <person name="Li C."/>
            <person name="Du R."/>
            <person name="Wang X."/>
            <person name="Sun T."/>
            <person name="Guo L."/>
            <person name="Liang H."/>
            <person name="Lu P."/>
            <person name="Wu Y."/>
            <person name="Zhang Z."/>
            <person name="Ro D.K."/>
            <person name="Shang Y."/>
            <person name="Huang S."/>
            <person name="Yan J."/>
        </authorList>
    </citation>
    <scope>NUCLEOTIDE SEQUENCE [LARGE SCALE GENOMIC DNA]</scope>
    <source>
        <strain evidence="1">Ta-2019</strain>
    </source>
</reference>
<evidence type="ECO:0000313" key="1">
    <source>
        <dbReference type="EMBL" id="KAH9308848.1"/>
    </source>
</evidence>